<dbReference type="STRING" id="568899.SAMN05192534_101139"/>
<dbReference type="InterPro" id="IPR006224">
    <property type="entry name" value="PsdUridine_synth_RluA-like_CS"/>
</dbReference>
<keyword evidence="4 7" id="KW-0413">Isomerase</keyword>
<proteinExistence type="inferred from homology"/>
<dbReference type="InterPro" id="IPR036986">
    <property type="entry name" value="S4_RNA-bd_sf"/>
</dbReference>
<dbReference type="InterPro" id="IPR002942">
    <property type="entry name" value="S4_RNA-bd"/>
</dbReference>
<dbReference type="SUPFAM" id="SSF55174">
    <property type="entry name" value="Alpha-L RNA-binding motif"/>
    <property type="match status" value="1"/>
</dbReference>
<comment type="catalytic activity">
    <reaction evidence="1 7">
        <text>a uridine in RNA = a pseudouridine in RNA</text>
        <dbReference type="Rhea" id="RHEA:48348"/>
        <dbReference type="Rhea" id="RHEA-COMP:12068"/>
        <dbReference type="Rhea" id="RHEA-COMP:12069"/>
        <dbReference type="ChEBI" id="CHEBI:65314"/>
        <dbReference type="ChEBI" id="CHEBI:65315"/>
    </reaction>
</comment>
<dbReference type="Gene3D" id="3.30.2350.10">
    <property type="entry name" value="Pseudouridine synthase"/>
    <property type="match status" value="1"/>
</dbReference>
<evidence type="ECO:0000256" key="4">
    <source>
        <dbReference type="ARBA" id="ARBA00023235"/>
    </source>
</evidence>
<dbReference type="PROSITE" id="PS01129">
    <property type="entry name" value="PSI_RLU"/>
    <property type="match status" value="1"/>
</dbReference>
<dbReference type="PANTHER" id="PTHR21600:SF44">
    <property type="entry name" value="RIBOSOMAL LARGE SUBUNIT PSEUDOURIDINE SYNTHASE D"/>
    <property type="match status" value="1"/>
</dbReference>
<dbReference type="RefSeq" id="WP_091270253.1">
    <property type="nucleotide sequence ID" value="NZ_FNDK01000001.1"/>
</dbReference>
<reference evidence="9 10" key="1">
    <citation type="submission" date="2016-10" db="EMBL/GenBank/DDBJ databases">
        <authorList>
            <person name="de Groot N.N."/>
        </authorList>
    </citation>
    <scope>NUCLEOTIDE SEQUENCE [LARGE SCALE GENOMIC DNA]</scope>
    <source>
        <strain evidence="9 10">DSM 21632</strain>
    </source>
</reference>
<dbReference type="Pfam" id="PF00849">
    <property type="entry name" value="PseudoU_synth_2"/>
    <property type="match status" value="1"/>
</dbReference>
<dbReference type="GO" id="GO:0003723">
    <property type="term" value="F:RNA binding"/>
    <property type="evidence" value="ECO:0007669"/>
    <property type="project" value="UniProtKB-KW"/>
</dbReference>
<comment type="similarity">
    <text evidence="2 7">Belongs to the pseudouridine synthase RluA family.</text>
</comment>
<dbReference type="SMART" id="SM00363">
    <property type="entry name" value="S4"/>
    <property type="match status" value="1"/>
</dbReference>
<protein>
    <recommendedName>
        <fullName evidence="7">Pseudouridine synthase</fullName>
        <ecNumber evidence="7">5.4.99.-</ecNumber>
    </recommendedName>
</protein>
<dbReference type="InterPro" id="IPR006225">
    <property type="entry name" value="PsdUridine_synth_RluC/D"/>
</dbReference>
<keyword evidence="3 6" id="KW-0694">RNA-binding</keyword>
<dbReference type="SUPFAM" id="SSF55120">
    <property type="entry name" value="Pseudouridine synthase"/>
    <property type="match status" value="1"/>
</dbReference>
<evidence type="ECO:0000256" key="7">
    <source>
        <dbReference type="RuleBase" id="RU362028"/>
    </source>
</evidence>
<feature type="active site" evidence="5">
    <location>
        <position position="137"/>
    </location>
</feature>
<evidence type="ECO:0000256" key="6">
    <source>
        <dbReference type="PROSITE-ProRule" id="PRU00182"/>
    </source>
</evidence>
<organism evidence="9 10">
    <name type="scientific">Alteribacillus persepolensis</name>
    <dbReference type="NCBI Taxonomy" id="568899"/>
    <lineage>
        <taxon>Bacteria</taxon>
        <taxon>Bacillati</taxon>
        <taxon>Bacillota</taxon>
        <taxon>Bacilli</taxon>
        <taxon>Bacillales</taxon>
        <taxon>Bacillaceae</taxon>
        <taxon>Alteribacillus</taxon>
    </lineage>
</organism>
<accession>A0A1G7YH89</accession>
<evidence type="ECO:0000313" key="10">
    <source>
        <dbReference type="Proteomes" id="UP000199163"/>
    </source>
</evidence>
<dbReference type="PANTHER" id="PTHR21600">
    <property type="entry name" value="MITOCHONDRIAL RNA PSEUDOURIDINE SYNTHASE"/>
    <property type="match status" value="1"/>
</dbReference>
<dbReference type="OrthoDB" id="9807829at2"/>
<dbReference type="AlphaFoldDB" id="A0A1G7YH89"/>
<dbReference type="Pfam" id="PF01479">
    <property type="entry name" value="S4"/>
    <property type="match status" value="1"/>
</dbReference>
<feature type="domain" description="RNA-binding S4" evidence="8">
    <location>
        <begin position="15"/>
        <end position="73"/>
    </location>
</feature>
<dbReference type="Proteomes" id="UP000199163">
    <property type="component" value="Unassembled WGS sequence"/>
</dbReference>
<dbReference type="EC" id="5.4.99.-" evidence="7"/>
<dbReference type="GO" id="GO:0120159">
    <property type="term" value="F:rRNA pseudouridine synthase activity"/>
    <property type="evidence" value="ECO:0007669"/>
    <property type="project" value="UniProtKB-ARBA"/>
</dbReference>
<comment type="function">
    <text evidence="7">Responsible for synthesis of pseudouridine from uracil.</text>
</comment>
<sequence length="303" mass="34512">MNKREWIVQQDDEQIRIDKFLSQKHKESRTAVQAWIKEGNVLVNGKNVKSNYIVQEGDVIVVYVKKAEEPNIQAENIALDIRYEDQDIVVVNKPRGMVVHPAPGHYSGTLVNALLYHCQDLSGINGELRPGIVHRIDKDTTGLLVAAKHDKAHEHLSNQLQNKKIERVYRAVVHGDIPHDHGTVDAPIGRDPKDRQKMAVTEKNAKEAVTHFNVLERWNDYTYIECKLETGRTHQIRVHMAYIRHPVAGDPKYGRQKTLPIQGQALHAGKLGFLHPAKDEYMEFEAPLPDDMSKIIAGLQKKY</sequence>
<dbReference type="PROSITE" id="PS50889">
    <property type="entry name" value="S4"/>
    <property type="match status" value="1"/>
</dbReference>
<dbReference type="InterPro" id="IPR006145">
    <property type="entry name" value="PsdUridine_synth_RsuA/RluA"/>
</dbReference>
<dbReference type="CDD" id="cd02869">
    <property type="entry name" value="PseudoU_synth_RluA_like"/>
    <property type="match status" value="1"/>
</dbReference>
<evidence type="ECO:0000313" key="9">
    <source>
        <dbReference type="EMBL" id="SDG95734.1"/>
    </source>
</evidence>
<dbReference type="InterPro" id="IPR050188">
    <property type="entry name" value="RluA_PseudoU_synthase"/>
</dbReference>
<evidence type="ECO:0000259" key="8">
    <source>
        <dbReference type="SMART" id="SM00363"/>
    </source>
</evidence>
<dbReference type="InterPro" id="IPR020103">
    <property type="entry name" value="PsdUridine_synth_cat_dom_sf"/>
</dbReference>
<evidence type="ECO:0000256" key="2">
    <source>
        <dbReference type="ARBA" id="ARBA00010876"/>
    </source>
</evidence>
<dbReference type="CDD" id="cd00165">
    <property type="entry name" value="S4"/>
    <property type="match status" value="1"/>
</dbReference>
<evidence type="ECO:0000256" key="5">
    <source>
        <dbReference type="PIRSR" id="PIRSR606225-1"/>
    </source>
</evidence>
<keyword evidence="10" id="KW-1185">Reference proteome</keyword>
<evidence type="ECO:0000256" key="1">
    <source>
        <dbReference type="ARBA" id="ARBA00000073"/>
    </source>
</evidence>
<name>A0A1G7YH89_9BACI</name>
<dbReference type="GO" id="GO:0000455">
    <property type="term" value="P:enzyme-directed rRNA pseudouridine synthesis"/>
    <property type="evidence" value="ECO:0007669"/>
    <property type="project" value="TreeGrafter"/>
</dbReference>
<gene>
    <name evidence="9" type="ORF">SAMN05192534_101139</name>
</gene>
<dbReference type="Gene3D" id="3.10.290.10">
    <property type="entry name" value="RNA-binding S4 domain"/>
    <property type="match status" value="1"/>
</dbReference>
<dbReference type="FunFam" id="3.30.2350.10:FF:000006">
    <property type="entry name" value="Pseudouridine synthase"/>
    <property type="match status" value="1"/>
</dbReference>
<evidence type="ECO:0000256" key="3">
    <source>
        <dbReference type="ARBA" id="ARBA00022884"/>
    </source>
</evidence>
<dbReference type="NCBIfam" id="TIGR00005">
    <property type="entry name" value="rluA_subfam"/>
    <property type="match status" value="1"/>
</dbReference>
<dbReference type="EMBL" id="FNDK01000001">
    <property type="protein sequence ID" value="SDG95734.1"/>
    <property type="molecule type" value="Genomic_DNA"/>
</dbReference>